<comment type="subcellular location">
    <subcellularLocation>
        <location evidence="2">Endoplasmic reticulum membrane</location>
        <topology evidence="2">Single-pass type I membrane protein</topology>
    </subcellularLocation>
</comment>
<evidence type="ECO:0000259" key="21">
    <source>
        <dbReference type="PROSITE" id="PS51392"/>
    </source>
</evidence>
<dbReference type="PANTHER" id="PTHR13954:SF6">
    <property type="entry name" value="NON-SPECIFIC SERINE_THREONINE PROTEIN KINASE"/>
    <property type="match status" value="1"/>
</dbReference>
<comment type="catalytic activity">
    <reaction evidence="18">
        <text>L-seryl-[protein] + ATP = O-phospho-L-seryl-[protein] + ADP + H(+)</text>
        <dbReference type="Rhea" id="RHEA:17989"/>
        <dbReference type="Rhea" id="RHEA-COMP:9863"/>
        <dbReference type="Rhea" id="RHEA-COMP:11604"/>
        <dbReference type="ChEBI" id="CHEBI:15378"/>
        <dbReference type="ChEBI" id="CHEBI:29999"/>
        <dbReference type="ChEBI" id="CHEBI:30616"/>
        <dbReference type="ChEBI" id="CHEBI:83421"/>
        <dbReference type="ChEBI" id="CHEBI:456216"/>
        <dbReference type="EC" id="2.7.11.1"/>
    </reaction>
</comment>
<dbReference type="GO" id="GO:0004674">
    <property type="term" value="F:protein serine/threonine kinase activity"/>
    <property type="evidence" value="ECO:0007669"/>
    <property type="project" value="UniProtKB-KW"/>
</dbReference>
<dbReference type="Pfam" id="PF13360">
    <property type="entry name" value="PQQ_2"/>
    <property type="match status" value="1"/>
</dbReference>
<dbReference type="SMART" id="SM00220">
    <property type="entry name" value="S_TKc"/>
    <property type="match status" value="1"/>
</dbReference>
<dbReference type="CDD" id="cd10422">
    <property type="entry name" value="RNase_Ire1"/>
    <property type="match status" value="1"/>
</dbReference>
<keyword evidence="12" id="KW-0256">Endoplasmic reticulum</keyword>
<keyword evidence="15" id="KW-0472">Membrane</keyword>
<evidence type="ECO:0000256" key="15">
    <source>
        <dbReference type="ARBA" id="ARBA00023136"/>
    </source>
</evidence>
<keyword evidence="4" id="KW-0723">Serine/threonine-protein kinase</keyword>
<dbReference type="InterPro" id="IPR018391">
    <property type="entry name" value="PQQ_b-propeller_rpt"/>
</dbReference>
<evidence type="ECO:0000256" key="10">
    <source>
        <dbReference type="ARBA" id="ARBA00022777"/>
    </source>
</evidence>
<dbReference type="CDD" id="cd13982">
    <property type="entry name" value="STKc_IRE1"/>
    <property type="match status" value="1"/>
</dbReference>
<dbReference type="GO" id="GO:0080090">
    <property type="term" value="P:regulation of primary metabolic process"/>
    <property type="evidence" value="ECO:0007669"/>
    <property type="project" value="UniProtKB-ARBA"/>
</dbReference>
<dbReference type="GO" id="GO:0016787">
    <property type="term" value="F:hydrolase activity"/>
    <property type="evidence" value="ECO:0007669"/>
    <property type="project" value="UniProtKB-KW"/>
</dbReference>
<dbReference type="PANTHER" id="PTHR13954">
    <property type="entry name" value="IRE1-RELATED"/>
    <property type="match status" value="1"/>
</dbReference>
<comment type="cofactor">
    <cofactor evidence="1">
        <name>Mg(2+)</name>
        <dbReference type="ChEBI" id="CHEBI:18420"/>
    </cofactor>
</comment>
<dbReference type="InterPro" id="IPR015943">
    <property type="entry name" value="WD40/YVTN_repeat-like_dom_sf"/>
</dbReference>
<evidence type="ECO:0000256" key="19">
    <source>
        <dbReference type="SAM" id="MobiDB-lite"/>
    </source>
</evidence>
<dbReference type="GO" id="GO:0051082">
    <property type="term" value="F:unfolded protein binding"/>
    <property type="evidence" value="ECO:0007669"/>
    <property type="project" value="TreeGrafter"/>
</dbReference>
<dbReference type="Gene3D" id="1.10.510.10">
    <property type="entry name" value="Transferase(Phosphotransferase) domain 1"/>
    <property type="match status" value="1"/>
</dbReference>
<feature type="region of interest" description="Disordered" evidence="19">
    <location>
        <begin position="1009"/>
        <end position="1084"/>
    </location>
</feature>
<dbReference type="SUPFAM" id="SSF50998">
    <property type="entry name" value="Quinoprotein alcohol dehydrogenase-like"/>
    <property type="match status" value="1"/>
</dbReference>
<keyword evidence="22" id="KW-1185">Reference proteome</keyword>
<dbReference type="Pfam" id="PF06479">
    <property type="entry name" value="Ribonuc_2-5A"/>
    <property type="match status" value="1"/>
</dbReference>
<dbReference type="InterPro" id="IPR011009">
    <property type="entry name" value="Kinase-like_dom_sf"/>
</dbReference>
<dbReference type="OMA" id="FFWNREK"/>
<comment type="catalytic activity">
    <reaction evidence="17">
        <text>L-threonyl-[protein] + ATP = O-phospho-L-threonyl-[protein] + ADP + H(+)</text>
        <dbReference type="Rhea" id="RHEA:46608"/>
        <dbReference type="Rhea" id="RHEA-COMP:11060"/>
        <dbReference type="Rhea" id="RHEA-COMP:11605"/>
        <dbReference type="ChEBI" id="CHEBI:15378"/>
        <dbReference type="ChEBI" id="CHEBI:30013"/>
        <dbReference type="ChEBI" id="CHEBI:30616"/>
        <dbReference type="ChEBI" id="CHEBI:61977"/>
        <dbReference type="ChEBI" id="CHEBI:456216"/>
        <dbReference type="EC" id="2.7.11.1"/>
    </reaction>
</comment>
<dbReference type="Pfam" id="PF00069">
    <property type="entry name" value="Pkinase"/>
    <property type="match status" value="1"/>
</dbReference>
<dbReference type="GO" id="GO:0006397">
    <property type="term" value="P:mRNA processing"/>
    <property type="evidence" value="ECO:0007669"/>
    <property type="project" value="InterPro"/>
</dbReference>
<dbReference type="GO" id="GO:1990604">
    <property type="term" value="C:IRE1-TRAF2-ASK1 complex"/>
    <property type="evidence" value="ECO:0007669"/>
    <property type="project" value="TreeGrafter"/>
</dbReference>
<dbReference type="PROSITE" id="PS51392">
    <property type="entry name" value="KEN"/>
    <property type="match status" value="1"/>
</dbReference>
<dbReference type="Gene3D" id="2.130.10.10">
    <property type="entry name" value="YVTN repeat-like/Quinoprotein amine dehydrogenase"/>
    <property type="match status" value="1"/>
</dbReference>
<evidence type="ECO:0000256" key="16">
    <source>
        <dbReference type="ARBA" id="ARBA00023268"/>
    </source>
</evidence>
<dbReference type="GO" id="GO:0010468">
    <property type="term" value="P:regulation of gene expression"/>
    <property type="evidence" value="ECO:0007669"/>
    <property type="project" value="UniProtKB-ARBA"/>
</dbReference>
<feature type="domain" description="KEN" evidence="21">
    <location>
        <begin position="759"/>
        <end position="887"/>
    </location>
</feature>
<dbReference type="FunFam" id="1.20.1440.180:FF:000001">
    <property type="entry name" value="Serine/threonine-protein kinase/endoribonuclease IRE1"/>
    <property type="match status" value="1"/>
</dbReference>
<keyword evidence="16" id="KW-0511">Multifunctional enzyme</keyword>
<gene>
    <name evidence="23" type="primary">LOC106078633</name>
</gene>
<evidence type="ECO:0000256" key="18">
    <source>
        <dbReference type="ARBA" id="ARBA00048679"/>
    </source>
</evidence>
<dbReference type="PROSITE" id="PS00108">
    <property type="entry name" value="PROTEIN_KINASE_ST"/>
    <property type="match status" value="1"/>
</dbReference>
<dbReference type="GO" id="GO:0005524">
    <property type="term" value="F:ATP binding"/>
    <property type="evidence" value="ECO:0007669"/>
    <property type="project" value="UniProtKB-KW"/>
</dbReference>
<evidence type="ECO:0000313" key="22">
    <source>
        <dbReference type="Proteomes" id="UP001165740"/>
    </source>
</evidence>
<evidence type="ECO:0000256" key="9">
    <source>
        <dbReference type="ARBA" id="ARBA00022741"/>
    </source>
</evidence>
<dbReference type="CDD" id="cd09769">
    <property type="entry name" value="Luminal_IRE1"/>
    <property type="match status" value="1"/>
</dbReference>
<evidence type="ECO:0000313" key="23">
    <source>
        <dbReference type="RefSeq" id="XP_055875216.1"/>
    </source>
</evidence>
<accession>A0A9W2ZJQ3</accession>
<keyword evidence="9" id="KW-0547">Nucleotide-binding</keyword>
<evidence type="ECO:0000259" key="20">
    <source>
        <dbReference type="PROSITE" id="PS50011"/>
    </source>
</evidence>
<feature type="compositionally biased region" description="Basic residues" evidence="19">
    <location>
        <begin position="1053"/>
        <end position="1073"/>
    </location>
</feature>
<organism evidence="22 23">
    <name type="scientific">Biomphalaria glabrata</name>
    <name type="common">Bloodfluke planorb</name>
    <name type="synonym">Freshwater snail</name>
    <dbReference type="NCBI Taxonomy" id="6526"/>
    <lineage>
        <taxon>Eukaryota</taxon>
        <taxon>Metazoa</taxon>
        <taxon>Spiralia</taxon>
        <taxon>Lophotrochozoa</taxon>
        <taxon>Mollusca</taxon>
        <taxon>Gastropoda</taxon>
        <taxon>Heterobranchia</taxon>
        <taxon>Euthyneura</taxon>
        <taxon>Panpulmonata</taxon>
        <taxon>Hygrophila</taxon>
        <taxon>Lymnaeoidea</taxon>
        <taxon>Planorbidae</taxon>
        <taxon>Biomphalaria</taxon>
    </lineage>
</organism>
<dbReference type="FunFam" id="3.30.200.20:FF:000077">
    <property type="entry name" value="Putative Serine/threonine-protein kinase/endoribonuclease IRE1"/>
    <property type="match status" value="1"/>
</dbReference>
<dbReference type="SMART" id="SM00580">
    <property type="entry name" value="PUG"/>
    <property type="match status" value="1"/>
</dbReference>
<dbReference type="GO" id="GO:0070059">
    <property type="term" value="P:intrinsic apoptotic signaling pathway in response to endoplasmic reticulum stress"/>
    <property type="evidence" value="ECO:0007669"/>
    <property type="project" value="TreeGrafter"/>
</dbReference>
<protein>
    <recommendedName>
        <fullName evidence="3">non-specific serine/threonine protein kinase</fullName>
        <ecNumber evidence="3">2.7.11.1</ecNumber>
    </recommendedName>
</protein>
<keyword evidence="10" id="KW-0418">Kinase</keyword>
<dbReference type="GO" id="GO:0036498">
    <property type="term" value="P:IRE1-mediated unfolded protein response"/>
    <property type="evidence" value="ECO:0007669"/>
    <property type="project" value="TreeGrafter"/>
</dbReference>
<dbReference type="AlphaFoldDB" id="A0A9W2ZJQ3"/>
<dbReference type="GO" id="GO:0004521">
    <property type="term" value="F:RNA endonuclease activity"/>
    <property type="evidence" value="ECO:0007669"/>
    <property type="project" value="InterPro"/>
</dbReference>
<dbReference type="PROSITE" id="PS50011">
    <property type="entry name" value="PROTEIN_KINASE_DOM"/>
    <property type="match status" value="1"/>
</dbReference>
<evidence type="ECO:0000256" key="1">
    <source>
        <dbReference type="ARBA" id="ARBA00001946"/>
    </source>
</evidence>
<dbReference type="InterPro" id="IPR000719">
    <property type="entry name" value="Prot_kinase_dom"/>
</dbReference>
<evidence type="ECO:0000256" key="7">
    <source>
        <dbReference type="ARBA" id="ARBA00022692"/>
    </source>
</evidence>
<dbReference type="SMART" id="SM00564">
    <property type="entry name" value="PQQ"/>
    <property type="match status" value="4"/>
</dbReference>
<dbReference type="Proteomes" id="UP001165740">
    <property type="component" value="Chromosome 2"/>
</dbReference>
<evidence type="ECO:0000256" key="11">
    <source>
        <dbReference type="ARBA" id="ARBA00022801"/>
    </source>
</evidence>
<dbReference type="Gene3D" id="3.30.200.20">
    <property type="entry name" value="Phosphorylase Kinase, domain 1"/>
    <property type="match status" value="1"/>
</dbReference>
<proteinExistence type="predicted"/>
<dbReference type="Gene3D" id="1.20.1440.180">
    <property type="entry name" value="KEN domain"/>
    <property type="match status" value="1"/>
</dbReference>
<feature type="compositionally biased region" description="Polar residues" evidence="19">
    <location>
        <begin position="1074"/>
        <end position="1084"/>
    </location>
</feature>
<keyword evidence="6" id="KW-0808">Transferase</keyword>
<evidence type="ECO:0000256" key="13">
    <source>
        <dbReference type="ARBA" id="ARBA00022840"/>
    </source>
</evidence>
<keyword evidence="14" id="KW-1133">Transmembrane helix</keyword>
<sequence length="1084" mass="123096">MTSFVIFLLYLLKVKCSVMASILFCIIFGIITSPAVKSANGEFHHQEAEISKHLSIHDPVLFVSTLSGSFYAISRSTGQIMWSLKEDPVLRVPLDFSSGPSFLPDPRDGSLYAISANREPIKKLPFTIPELVTAAPCKSSEGIFYTGSKRDIWLAIDTTTGAKVQTFSSEGAQKVCPTSNDNLLYIGRTEYSITMFDGKTGTRSWNATYMDYSSHVAPDVSDYEMRHFVSSSSGTAVTLDSKTGELSWQREFDSPVVAMYQMHHEGLQRVPFASFAAETLDHLTGQLSSTQWKKRFMNLKTFYLKLYIGESQHGAYALITLVDENTVTITARTPKVLQIEGPESKDEREVEPEFDWHTRELDPNSHIELIKATTVRRGGAVLMIGYHELPDKSVSRLSPAYQLPDKSHQNVISANNSTKTSQEYVIWTYVKEGYQFIIIVTLFVAILIVLYRLPKNNQQSFKTILEQLEQAGINTNKPSSDSSTTNVSSGITKVGQIIYNSKQVLGHGCEGTFVFSGQFDNRNVAVKRLLPECFSFADREVELLRESDQHPNVIRYYCMESDSQFRYIALELCAATVQDYIEKKYIPPVPLQAIDILKQAMSGIAHLHSLNIVHRDIKPHNVLISQPNAKNEVRVMISDFGLCKKLAADRYSFSRRSGAAGTDGWIAPEMLISHERTTYAVDIFSSGCVFYYVLTQGGHPFGNSLRRQANILNGDYNLQHLQGDDNFVARKLIEKMISSNPDERPVAGAVLKHPFFWSRETQLAFFQDVSDRLEKEDEECEVVCRLECNGLPVIKEDWRQVISLELQEDLRKFRTYRGDSVRDLLRALRNKKHHYRQLPDPVKQSLGAVPDEFVYYFTSRFPRLLLHTYAAVECCKHERLMSPYYYLGSHGQIHRAVEDNFTSDLDSDENFPDGGDVDIVETNSLEKYTDRFDKKQFHEKYTDRFGKENKSIRFHQDGPPNHQTNRIDNEALLNMTDFDHNNMETSTLLQSNHLIPHAPLDLMVKDQTIPQPNQTSTQPTQFSPQPNQTSPQPTQFSPQPNQTSSQPNESPLKTHKQQAKFHYNPHFRRRKGGNKSQAAFTAQT</sequence>
<feature type="compositionally biased region" description="Low complexity" evidence="19">
    <location>
        <begin position="1010"/>
        <end position="1048"/>
    </location>
</feature>
<feature type="domain" description="Protein kinase" evidence="20">
    <location>
        <begin position="499"/>
        <end position="756"/>
    </location>
</feature>
<evidence type="ECO:0000256" key="17">
    <source>
        <dbReference type="ARBA" id="ARBA00047899"/>
    </source>
</evidence>
<dbReference type="InterPro" id="IPR011047">
    <property type="entry name" value="Quinoprotein_ADH-like_sf"/>
</dbReference>
<dbReference type="InterPro" id="IPR002372">
    <property type="entry name" value="PQQ_rpt_dom"/>
</dbReference>
<dbReference type="GeneID" id="106078633"/>
<dbReference type="InterPro" id="IPR045133">
    <property type="entry name" value="IRE1/2-like"/>
</dbReference>
<keyword evidence="7" id="KW-0812">Transmembrane</keyword>
<evidence type="ECO:0000256" key="3">
    <source>
        <dbReference type="ARBA" id="ARBA00012513"/>
    </source>
</evidence>
<evidence type="ECO:0000256" key="2">
    <source>
        <dbReference type="ARBA" id="ARBA00004115"/>
    </source>
</evidence>
<keyword evidence="5" id="KW-0597">Phosphoprotein</keyword>
<evidence type="ECO:0000256" key="12">
    <source>
        <dbReference type="ARBA" id="ARBA00022824"/>
    </source>
</evidence>
<dbReference type="EC" id="2.7.11.1" evidence="3"/>
<evidence type="ECO:0000256" key="6">
    <source>
        <dbReference type="ARBA" id="ARBA00022679"/>
    </source>
</evidence>
<evidence type="ECO:0000256" key="5">
    <source>
        <dbReference type="ARBA" id="ARBA00022553"/>
    </source>
</evidence>
<evidence type="ECO:0000256" key="14">
    <source>
        <dbReference type="ARBA" id="ARBA00022989"/>
    </source>
</evidence>
<name>A0A9W2ZJQ3_BIOGL</name>
<dbReference type="SUPFAM" id="SSF56112">
    <property type="entry name" value="Protein kinase-like (PK-like)"/>
    <property type="match status" value="1"/>
</dbReference>
<keyword evidence="11" id="KW-0378">Hydrolase</keyword>
<evidence type="ECO:0000256" key="4">
    <source>
        <dbReference type="ARBA" id="ARBA00022527"/>
    </source>
</evidence>
<keyword evidence="13" id="KW-0067">ATP-binding</keyword>
<dbReference type="RefSeq" id="XP_055875216.1">
    <property type="nucleotide sequence ID" value="XM_056019241.1"/>
</dbReference>
<evidence type="ECO:0000256" key="8">
    <source>
        <dbReference type="ARBA" id="ARBA00022729"/>
    </source>
</evidence>
<keyword evidence="8" id="KW-0732">Signal</keyword>
<dbReference type="InterPro" id="IPR008271">
    <property type="entry name" value="Ser/Thr_kinase_AS"/>
</dbReference>
<dbReference type="OrthoDB" id="63989at2759"/>
<dbReference type="InterPro" id="IPR010513">
    <property type="entry name" value="KEN_dom"/>
</dbReference>
<dbReference type="InterPro" id="IPR038357">
    <property type="entry name" value="KEN_sf"/>
</dbReference>
<reference evidence="23" key="1">
    <citation type="submission" date="2025-08" db="UniProtKB">
        <authorList>
            <consortium name="RefSeq"/>
        </authorList>
    </citation>
    <scope>IDENTIFICATION</scope>
</reference>